<dbReference type="PANTHER" id="PTHR43311:SF2">
    <property type="entry name" value="GLUTAMATE--TRNA LIGASE, MITOCHONDRIAL-RELATED"/>
    <property type="match status" value="1"/>
</dbReference>
<evidence type="ECO:0000256" key="3">
    <source>
        <dbReference type="ARBA" id="ARBA00022741"/>
    </source>
</evidence>
<comment type="function">
    <text evidence="7">Catalyzes the attachment of glutamate to tRNA(Glu) in a two-step reaction: glutamate is first activated by ATP to form Glu-AMP and then transferred to the acceptor end of tRNA(Glu).</text>
</comment>
<dbReference type="GO" id="GO:0005829">
    <property type="term" value="C:cytosol"/>
    <property type="evidence" value="ECO:0007669"/>
    <property type="project" value="TreeGrafter"/>
</dbReference>
<feature type="domain" description="Glutamyl/glutaminyl-tRNA synthetase class Ib catalytic" evidence="8">
    <location>
        <begin position="6"/>
        <end position="321"/>
    </location>
</feature>
<dbReference type="PANTHER" id="PTHR43311">
    <property type="entry name" value="GLUTAMATE--TRNA LIGASE"/>
    <property type="match status" value="1"/>
</dbReference>
<keyword evidence="5 7" id="KW-0648">Protein biosynthesis</keyword>
<feature type="domain" description="Aminoacyl-tRNA synthetase class I anticodon-binding" evidence="9">
    <location>
        <begin position="349"/>
        <end position="472"/>
    </location>
</feature>
<evidence type="ECO:0000313" key="10">
    <source>
        <dbReference type="EMBL" id="MRH78764.1"/>
    </source>
</evidence>
<dbReference type="RefSeq" id="WP_153719792.1">
    <property type="nucleotide sequence ID" value="NZ_WJPP01000004.1"/>
</dbReference>
<gene>
    <name evidence="7" type="primary">gltX</name>
    <name evidence="10" type="ORF">GH984_08600</name>
</gene>
<evidence type="ECO:0000256" key="1">
    <source>
        <dbReference type="ARBA" id="ARBA00007894"/>
    </source>
</evidence>
<dbReference type="InterPro" id="IPR001412">
    <property type="entry name" value="aa-tRNA-synth_I_CS"/>
</dbReference>
<dbReference type="InterPro" id="IPR000924">
    <property type="entry name" value="Glu/Gln-tRNA-synth"/>
</dbReference>
<dbReference type="AlphaFoldDB" id="A0A6N7R1B0"/>
<dbReference type="InterPro" id="IPR004527">
    <property type="entry name" value="Glu-tRNA-ligase_bac/mito"/>
</dbReference>
<comment type="subcellular location">
    <subcellularLocation>
        <location evidence="7">Cytoplasm</location>
    </subcellularLocation>
</comment>
<accession>A0A6N7R1B0</accession>
<sequence length="483" mass="51980">MTKRPVKTRFAPSPTGLLHAGNLRTAIFSALLAKSQNGTFLLRIEDSDEARNQADALAAVMEDLRWLGVHWGEGPDCGQPPVNWQQSARAEIHADYFDRLLDSGHAYPCFCTVERLDKLRRQQQAAGKPPRYDGHCAEIDPTEARARMQAGEAASLRLRVPAARSLKYVDIVRGEQAISSDRLPGDFVIRRADGTAAFLFANALDDALMGVTHVLRGEDHIANTPRQLLVLAALDLPVPAYGHLGLVVGVEGRPLSKRSGAASIADLRATGYRPEAVFNYLARLGYSGASDQLETLNDFAQTFDPGHLAKGPALFDYRQLDHWQDLAMAQAPVADLLDAFDSNCVDGPIDTAALEQLVGLVQPNMRFPQEINDWAARLFGSALLASHTEAAQQRMSSVGPDFFTQALAVIESDRGAEWSVLKASLEQATGQRGGGLMKPLRLALTGLESGPGLGGIIALMPAAIARQRLEAAAAIAVGAARDA</sequence>
<feature type="short sequence motif" description="'KMSKS' region" evidence="7">
    <location>
        <begin position="254"/>
        <end position="258"/>
    </location>
</feature>
<organism evidence="10 11">
    <name type="scientific">Spiribacter salilacus</name>
    <dbReference type="NCBI Taxonomy" id="2664894"/>
    <lineage>
        <taxon>Bacteria</taxon>
        <taxon>Pseudomonadati</taxon>
        <taxon>Pseudomonadota</taxon>
        <taxon>Gammaproteobacteria</taxon>
        <taxon>Chromatiales</taxon>
        <taxon>Ectothiorhodospiraceae</taxon>
        <taxon>Spiribacter</taxon>
    </lineage>
</organism>
<dbReference type="InterPro" id="IPR020751">
    <property type="entry name" value="aa-tRNA-synth_I_codon-bd_sub2"/>
</dbReference>
<dbReference type="NCBIfam" id="TIGR00464">
    <property type="entry name" value="gltX_bact"/>
    <property type="match status" value="1"/>
</dbReference>
<comment type="cofactor">
    <cofactor evidence="7">
        <name>Zn(2+)</name>
        <dbReference type="ChEBI" id="CHEBI:29105"/>
    </cofactor>
    <text evidence="7">Binds 1 zinc ion per subunit.</text>
</comment>
<comment type="similarity">
    <text evidence="1 7">Belongs to the class-I aminoacyl-tRNA synthetase family. Glutamate--tRNA ligase type 1 subfamily.</text>
</comment>
<comment type="catalytic activity">
    <reaction evidence="7">
        <text>tRNA(Glu) + L-glutamate + ATP = L-glutamyl-tRNA(Glu) + AMP + diphosphate</text>
        <dbReference type="Rhea" id="RHEA:23540"/>
        <dbReference type="Rhea" id="RHEA-COMP:9663"/>
        <dbReference type="Rhea" id="RHEA-COMP:9680"/>
        <dbReference type="ChEBI" id="CHEBI:29985"/>
        <dbReference type="ChEBI" id="CHEBI:30616"/>
        <dbReference type="ChEBI" id="CHEBI:33019"/>
        <dbReference type="ChEBI" id="CHEBI:78442"/>
        <dbReference type="ChEBI" id="CHEBI:78520"/>
        <dbReference type="ChEBI" id="CHEBI:456215"/>
        <dbReference type="EC" id="6.1.1.17"/>
    </reaction>
</comment>
<evidence type="ECO:0000259" key="9">
    <source>
        <dbReference type="Pfam" id="PF19269"/>
    </source>
</evidence>
<dbReference type="GO" id="GO:0004818">
    <property type="term" value="F:glutamate-tRNA ligase activity"/>
    <property type="evidence" value="ECO:0007669"/>
    <property type="project" value="UniProtKB-UniRule"/>
</dbReference>
<evidence type="ECO:0000256" key="2">
    <source>
        <dbReference type="ARBA" id="ARBA00022598"/>
    </source>
</evidence>
<feature type="binding site" evidence="7">
    <location>
        <position position="138"/>
    </location>
    <ligand>
        <name>Zn(2+)</name>
        <dbReference type="ChEBI" id="CHEBI:29105"/>
    </ligand>
</feature>
<feature type="short sequence motif" description="'HIGH' region" evidence="7">
    <location>
        <begin position="12"/>
        <end position="22"/>
    </location>
</feature>
<name>A0A6N7R1B0_9GAMM</name>
<dbReference type="GO" id="GO:0006424">
    <property type="term" value="P:glutamyl-tRNA aminoacylation"/>
    <property type="evidence" value="ECO:0007669"/>
    <property type="project" value="UniProtKB-UniRule"/>
</dbReference>
<dbReference type="Pfam" id="PF19269">
    <property type="entry name" value="Anticodon_2"/>
    <property type="match status" value="1"/>
</dbReference>
<feature type="binding site" evidence="7">
    <location>
        <position position="136"/>
    </location>
    <ligand>
        <name>Zn(2+)</name>
        <dbReference type="ChEBI" id="CHEBI:29105"/>
    </ligand>
</feature>
<evidence type="ECO:0000256" key="6">
    <source>
        <dbReference type="ARBA" id="ARBA00023146"/>
    </source>
</evidence>
<dbReference type="InterPro" id="IPR008925">
    <property type="entry name" value="aa_tRNA-synth_I_cd-bd_sf"/>
</dbReference>
<keyword evidence="7" id="KW-0479">Metal-binding</keyword>
<keyword evidence="11" id="KW-1185">Reference proteome</keyword>
<dbReference type="Gene3D" id="1.10.10.350">
    <property type="match status" value="1"/>
</dbReference>
<dbReference type="InterPro" id="IPR014729">
    <property type="entry name" value="Rossmann-like_a/b/a_fold"/>
</dbReference>
<protein>
    <recommendedName>
        <fullName evidence="7">Glutamate--tRNA ligase</fullName>
        <ecNumber evidence="7">6.1.1.17</ecNumber>
    </recommendedName>
    <alternativeName>
        <fullName evidence="7">Glutamyl-tRNA synthetase</fullName>
        <shortName evidence="7">GluRS</shortName>
    </alternativeName>
</protein>
<evidence type="ECO:0000256" key="5">
    <source>
        <dbReference type="ARBA" id="ARBA00022917"/>
    </source>
</evidence>
<dbReference type="GO" id="GO:0000049">
    <property type="term" value="F:tRNA binding"/>
    <property type="evidence" value="ECO:0007669"/>
    <property type="project" value="InterPro"/>
</dbReference>
<dbReference type="EC" id="6.1.1.17" evidence="7"/>
<comment type="caution">
    <text evidence="10">The sequence shown here is derived from an EMBL/GenBank/DDBJ whole genome shotgun (WGS) entry which is preliminary data.</text>
</comment>
<dbReference type="InterPro" id="IPR020058">
    <property type="entry name" value="Glu/Gln-tRNA-synth_Ib_cat-dom"/>
</dbReference>
<comment type="subunit">
    <text evidence="7">Monomer.</text>
</comment>
<feature type="binding site" evidence="7">
    <location>
        <position position="111"/>
    </location>
    <ligand>
        <name>Zn(2+)</name>
        <dbReference type="ChEBI" id="CHEBI:29105"/>
    </ligand>
</feature>
<dbReference type="InterPro" id="IPR045462">
    <property type="entry name" value="aa-tRNA-synth_I_cd-bd"/>
</dbReference>
<dbReference type="Proteomes" id="UP000433788">
    <property type="component" value="Unassembled WGS sequence"/>
</dbReference>
<dbReference type="SUPFAM" id="SSF48163">
    <property type="entry name" value="An anticodon-binding domain of class I aminoacyl-tRNA synthetases"/>
    <property type="match status" value="1"/>
</dbReference>
<evidence type="ECO:0000259" key="8">
    <source>
        <dbReference type="Pfam" id="PF00749"/>
    </source>
</evidence>
<keyword evidence="3 7" id="KW-0547">Nucleotide-binding</keyword>
<evidence type="ECO:0000256" key="4">
    <source>
        <dbReference type="ARBA" id="ARBA00022840"/>
    </source>
</evidence>
<dbReference type="GO" id="GO:0005524">
    <property type="term" value="F:ATP binding"/>
    <property type="evidence" value="ECO:0007669"/>
    <property type="project" value="UniProtKB-UniRule"/>
</dbReference>
<dbReference type="SUPFAM" id="SSF52374">
    <property type="entry name" value="Nucleotidylyl transferase"/>
    <property type="match status" value="1"/>
</dbReference>
<evidence type="ECO:0000256" key="7">
    <source>
        <dbReference type="HAMAP-Rule" id="MF_00022"/>
    </source>
</evidence>
<evidence type="ECO:0000313" key="11">
    <source>
        <dbReference type="Proteomes" id="UP000433788"/>
    </source>
</evidence>
<keyword evidence="6 7" id="KW-0030">Aminoacyl-tRNA synthetase</keyword>
<keyword evidence="7" id="KW-0963">Cytoplasm</keyword>
<keyword evidence="7" id="KW-0862">Zinc</keyword>
<dbReference type="PRINTS" id="PR00987">
    <property type="entry name" value="TRNASYNTHGLU"/>
</dbReference>
<dbReference type="PROSITE" id="PS00178">
    <property type="entry name" value="AA_TRNA_LIGASE_I"/>
    <property type="match status" value="1"/>
</dbReference>
<dbReference type="HAMAP" id="MF_00022">
    <property type="entry name" value="Glu_tRNA_synth_type1"/>
    <property type="match status" value="1"/>
</dbReference>
<feature type="binding site" evidence="7">
    <location>
        <position position="257"/>
    </location>
    <ligand>
        <name>ATP</name>
        <dbReference type="ChEBI" id="CHEBI:30616"/>
    </ligand>
</feature>
<proteinExistence type="inferred from homology"/>
<keyword evidence="2 7" id="KW-0436">Ligase</keyword>
<dbReference type="InterPro" id="IPR049940">
    <property type="entry name" value="GluQ/Sye"/>
</dbReference>
<feature type="binding site" evidence="7">
    <location>
        <position position="109"/>
    </location>
    <ligand>
        <name>Zn(2+)</name>
        <dbReference type="ChEBI" id="CHEBI:29105"/>
    </ligand>
</feature>
<reference evidence="10 11" key="1">
    <citation type="submission" date="2019-11" db="EMBL/GenBank/DDBJ databases">
        <authorList>
            <person name="Zhang X.Y."/>
        </authorList>
    </citation>
    <scope>NUCLEOTIDE SEQUENCE [LARGE SCALE GENOMIC DNA]</scope>
    <source>
        <strain evidence="10 11">C176</strain>
    </source>
</reference>
<keyword evidence="4 7" id="KW-0067">ATP-binding</keyword>
<dbReference type="Pfam" id="PF00749">
    <property type="entry name" value="tRNA-synt_1c"/>
    <property type="match status" value="1"/>
</dbReference>
<dbReference type="EMBL" id="WJPP01000004">
    <property type="protein sequence ID" value="MRH78764.1"/>
    <property type="molecule type" value="Genomic_DNA"/>
</dbReference>
<dbReference type="GO" id="GO:0008270">
    <property type="term" value="F:zinc ion binding"/>
    <property type="evidence" value="ECO:0007669"/>
    <property type="project" value="UniProtKB-UniRule"/>
</dbReference>
<dbReference type="Gene3D" id="3.40.50.620">
    <property type="entry name" value="HUPs"/>
    <property type="match status" value="1"/>
</dbReference>